<dbReference type="InterPro" id="IPR051447">
    <property type="entry name" value="Lipoprotein-release_system"/>
</dbReference>
<evidence type="ECO:0000313" key="11">
    <source>
        <dbReference type="EMBL" id="GLX79800.1"/>
    </source>
</evidence>
<keyword evidence="11" id="KW-0449">Lipoprotein</keyword>
<evidence type="ECO:0000256" key="1">
    <source>
        <dbReference type="ARBA" id="ARBA00004651"/>
    </source>
</evidence>
<feature type="transmembrane region" description="Helical" evidence="8">
    <location>
        <begin position="279"/>
        <end position="302"/>
    </location>
</feature>
<organism evidence="11 12">
    <name type="scientific">Thalassotalea insulae</name>
    <dbReference type="NCBI Taxonomy" id="2056778"/>
    <lineage>
        <taxon>Bacteria</taxon>
        <taxon>Pseudomonadati</taxon>
        <taxon>Pseudomonadota</taxon>
        <taxon>Gammaproteobacteria</taxon>
        <taxon>Alteromonadales</taxon>
        <taxon>Colwelliaceae</taxon>
        <taxon>Thalassotalea</taxon>
    </lineage>
</organism>
<dbReference type="Pfam" id="PF02687">
    <property type="entry name" value="FtsX"/>
    <property type="match status" value="1"/>
</dbReference>
<dbReference type="InterPro" id="IPR025857">
    <property type="entry name" value="MacB_PCD"/>
</dbReference>
<feature type="transmembrane region" description="Helical" evidence="8">
    <location>
        <begin position="21"/>
        <end position="45"/>
    </location>
</feature>
<evidence type="ECO:0000256" key="2">
    <source>
        <dbReference type="ARBA" id="ARBA00005236"/>
    </source>
</evidence>
<evidence type="ECO:0000256" key="3">
    <source>
        <dbReference type="ARBA" id="ARBA00022448"/>
    </source>
</evidence>
<dbReference type="NCBIfam" id="NF008357">
    <property type="entry name" value="PRK11146.1"/>
    <property type="match status" value="1"/>
</dbReference>
<sequence>MFRPVSVFLATRYIGNRQGKGFASFISASSTIGIALGVMILIMVLSAMNGFERALAQHLLSVVPHSELISGRGPVNQWQSNVQKVQQHPDVVAAAPVIKLQGMMQKRDQLKGVEVRAVDPVLEQSVSSIASYLTQGTWLSLYQANHVVLGAGVAKKLGVTLGDTVQMLIPKIAQGQGQQVNINRNLSALAKYNFTVSGIFNFGGEIDNSQAYISLAKGQEIFGYDDDQVQGIRLRVHDVFNIQKITNEAGYILRDYYLYLYNWTRTQGHLYNDIQLVRMVMFIVLVLVIAVASFNIVSTLIMAVNEKRGDIAILKTMGASSSLIMSTFMLQGIVNGVLGSVVGGGLGVYLANNLTEFSQALEHLLGVKFLSGDIYFIDFLPSYVKQVDVIITIMTALVLTLVATIYPAWQATKVEPAQVLGQI</sequence>
<dbReference type="RefSeq" id="WP_284245735.1">
    <property type="nucleotide sequence ID" value="NZ_BSST01000001.1"/>
</dbReference>
<keyword evidence="5 8" id="KW-0812">Transmembrane</keyword>
<dbReference type="Proteomes" id="UP001157186">
    <property type="component" value="Unassembled WGS sequence"/>
</dbReference>
<dbReference type="PANTHER" id="PTHR30489">
    <property type="entry name" value="LIPOPROTEIN-RELEASING SYSTEM TRANSMEMBRANE PROTEIN LOLE"/>
    <property type="match status" value="1"/>
</dbReference>
<keyword evidence="6 8" id="KW-1133">Transmembrane helix</keyword>
<dbReference type="InterPro" id="IPR011925">
    <property type="entry name" value="LolCE_TM"/>
</dbReference>
<feature type="transmembrane region" description="Helical" evidence="8">
    <location>
        <begin position="323"/>
        <end position="351"/>
    </location>
</feature>
<keyword evidence="3" id="KW-0813">Transport</keyword>
<keyword evidence="7 8" id="KW-0472">Membrane</keyword>
<evidence type="ECO:0000259" key="9">
    <source>
        <dbReference type="Pfam" id="PF02687"/>
    </source>
</evidence>
<dbReference type="PANTHER" id="PTHR30489:SF0">
    <property type="entry name" value="LIPOPROTEIN-RELEASING SYSTEM TRANSMEMBRANE PROTEIN LOLE"/>
    <property type="match status" value="1"/>
</dbReference>
<evidence type="ECO:0000259" key="10">
    <source>
        <dbReference type="Pfam" id="PF12704"/>
    </source>
</evidence>
<evidence type="ECO:0000256" key="7">
    <source>
        <dbReference type="ARBA" id="ARBA00023136"/>
    </source>
</evidence>
<proteinExistence type="inferred from homology"/>
<protein>
    <submittedName>
        <fullName evidence="11">Lipoprotein transporter subunit LolE</fullName>
    </submittedName>
</protein>
<dbReference type="EMBL" id="BSST01000001">
    <property type="protein sequence ID" value="GLX79800.1"/>
    <property type="molecule type" value="Genomic_DNA"/>
</dbReference>
<feature type="transmembrane region" description="Helical" evidence="8">
    <location>
        <begin position="389"/>
        <end position="409"/>
    </location>
</feature>
<name>A0ABQ6GV44_9GAMM</name>
<evidence type="ECO:0000256" key="8">
    <source>
        <dbReference type="SAM" id="Phobius"/>
    </source>
</evidence>
<dbReference type="NCBIfam" id="TIGR02212">
    <property type="entry name" value="lolCE"/>
    <property type="match status" value="1"/>
</dbReference>
<reference evidence="11 12" key="1">
    <citation type="submission" date="2023-03" db="EMBL/GenBank/DDBJ databases">
        <title>Draft genome sequence of Thalassotalea insulae KCTC 62186T.</title>
        <authorList>
            <person name="Sawabe T."/>
        </authorList>
    </citation>
    <scope>NUCLEOTIDE SEQUENCE [LARGE SCALE GENOMIC DNA]</scope>
    <source>
        <strain evidence="11 12">KCTC 62186</strain>
    </source>
</reference>
<dbReference type="InterPro" id="IPR003838">
    <property type="entry name" value="ABC3_permease_C"/>
</dbReference>
<keyword evidence="12" id="KW-1185">Reference proteome</keyword>
<feature type="domain" description="ABC3 transporter permease C-terminal" evidence="9">
    <location>
        <begin position="283"/>
        <end position="416"/>
    </location>
</feature>
<gene>
    <name evidence="11" type="ORF">tinsulaeT_31400</name>
</gene>
<comment type="similarity">
    <text evidence="2">Belongs to the ABC-4 integral membrane protein family. LolC/E subfamily.</text>
</comment>
<evidence type="ECO:0000256" key="5">
    <source>
        <dbReference type="ARBA" id="ARBA00022692"/>
    </source>
</evidence>
<evidence type="ECO:0000313" key="12">
    <source>
        <dbReference type="Proteomes" id="UP001157186"/>
    </source>
</evidence>
<evidence type="ECO:0000256" key="4">
    <source>
        <dbReference type="ARBA" id="ARBA00022475"/>
    </source>
</evidence>
<comment type="caution">
    <text evidence="11">The sequence shown here is derived from an EMBL/GenBank/DDBJ whole genome shotgun (WGS) entry which is preliminary data.</text>
</comment>
<evidence type="ECO:0000256" key="6">
    <source>
        <dbReference type="ARBA" id="ARBA00022989"/>
    </source>
</evidence>
<keyword evidence="4" id="KW-1003">Cell membrane</keyword>
<comment type="subcellular location">
    <subcellularLocation>
        <location evidence="1">Cell membrane</location>
        <topology evidence="1">Multi-pass membrane protein</topology>
    </subcellularLocation>
</comment>
<feature type="domain" description="MacB-like periplasmic core" evidence="10">
    <location>
        <begin position="29"/>
        <end position="247"/>
    </location>
</feature>
<accession>A0ABQ6GV44</accession>
<dbReference type="Pfam" id="PF12704">
    <property type="entry name" value="MacB_PCD"/>
    <property type="match status" value="1"/>
</dbReference>